<reference evidence="3" key="1">
    <citation type="submission" date="2016-10" db="EMBL/GenBank/DDBJ databases">
        <authorList>
            <person name="Varghese N."/>
            <person name="Submissions S."/>
        </authorList>
    </citation>
    <scope>NUCLEOTIDE SEQUENCE [LARGE SCALE GENOMIC DNA]</scope>
    <source>
        <strain evidence="3">IBRC-M 10043</strain>
    </source>
</reference>
<dbReference type="EMBL" id="FOCX01000005">
    <property type="protein sequence ID" value="SEN80756.1"/>
    <property type="molecule type" value="Genomic_DNA"/>
</dbReference>
<feature type="region of interest" description="Disordered" evidence="1">
    <location>
        <begin position="36"/>
        <end position="56"/>
    </location>
</feature>
<name>A0A1H8JKD3_9EURY</name>
<dbReference type="AlphaFoldDB" id="A0A1H8JKD3"/>
<evidence type="ECO:0000256" key="1">
    <source>
        <dbReference type="SAM" id="MobiDB-lite"/>
    </source>
</evidence>
<dbReference type="Proteomes" id="UP000198775">
    <property type="component" value="Unassembled WGS sequence"/>
</dbReference>
<feature type="compositionally biased region" description="Polar residues" evidence="1">
    <location>
        <begin position="36"/>
        <end position="54"/>
    </location>
</feature>
<organism evidence="2 3">
    <name type="scientific">Halorientalis persicus</name>
    <dbReference type="NCBI Taxonomy" id="1367881"/>
    <lineage>
        <taxon>Archaea</taxon>
        <taxon>Methanobacteriati</taxon>
        <taxon>Methanobacteriota</taxon>
        <taxon>Stenosarchaea group</taxon>
        <taxon>Halobacteria</taxon>
        <taxon>Halobacteriales</taxon>
        <taxon>Haloarculaceae</taxon>
        <taxon>Halorientalis</taxon>
    </lineage>
</organism>
<dbReference type="RefSeq" id="WP_092658852.1">
    <property type="nucleotide sequence ID" value="NZ_FOCX01000005.1"/>
</dbReference>
<keyword evidence="3" id="KW-1185">Reference proteome</keyword>
<sequence>MGADVGTDMNRYRVALIALVAAVALAGCGGLGGDSGTPTQSPANGTQANTTADTSAPYALPLNGTGIQERHRAALMDANTFVFRQSAVVRSADTGAPLQFTNVSAQVALSSGTYRLFEAATTTNPTDAYVDENGTVYLREQSDGQIGYDRQSGAENTANTYVYPDINRYLRGLDYSYDGTEQVDGETVFVYGANGTDRLDPDTHGLNLLEPSNLSAISAELRVAEDGTVRSFRYDVTGTAAEGDRIRYVVNVDYTQIGSTSVREPSWLDQAKRVTGE</sequence>
<dbReference type="Pfam" id="PF24381">
    <property type="entry name" value="DUF7537"/>
    <property type="match status" value="1"/>
</dbReference>
<dbReference type="OrthoDB" id="237998at2157"/>
<proteinExistence type="predicted"/>
<protein>
    <submittedName>
        <fullName evidence="2">Uncharacterized protein</fullName>
    </submittedName>
</protein>
<evidence type="ECO:0000313" key="3">
    <source>
        <dbReference type="Proteomes" id="UP000198775"/>
    </source>
</evidence>
<evidence type="ECO:0000313" key="2">
    <source>
        <dbReference type="EMBL" id="SEN80756.1"/>
    </source>
</evidence>
<gene>
    <name evidence="2" type="ORF">SAMN05216388_100598</name>
</gene>
<dbReference type="InterPro" id="IPR055959">
    <property type="entry name" value="DUF7537"/>
</dbReference>
<accession>A0A1H8JKD3</accession>